<evidence type="ECO:0000313" key="1">
    <source>
        <dbReference type="EMBL" id="ALG70968.1"/>
    </source>
</evidence>
<dbReference type="KEGG" id="ati:AL072_08630"/>
<dbReference type="Gene3D" id="3.40.50.300">
    <property type="entry name" value="P-loop containing nucleotide triphosphate hydrolases"/>
    <property type="match status" value="1"/>
</dbReference>
<dbReference type="Proteomes" id="UP000069935">
    <property type="component" value="Chromosome 1"/>
</dbReference>
<accession>A0AAC8VX46</accession>
<dbReference type="InterPro" id="IPR027417">
    <property type="entry name" value="P-loop_NTPase"/>
</dbReference>
<dbReference type="SUPFAM" id="SSF52540">
    <property type="entry name" value="P-loop containing nucleoside triphosphate hydrolases"/>
    <property type="match status" value="1"/>
</dbReference>
<dbReference type="RefSeq" id="WP_045580675.1">
    <property type="nucleotide sequence ID" value="NZ_CP012401.1"/>
</dbReference>
<reference evidence="1 2" key="2">
    <citation type="journal article" date="2016" name="Genome Announc.">
        <title>Complete Genome Sequence of a Strain of Azospirillum thiophilum Isolated from a Sulfide Spring.</title>
        <authorList>
            <person name="Fomenkov A."/>
            <person name="Vincze T."/>
            <person name="Grabovich M."/>
            <person name="Anton B.P."/>
            <person name="Dubinina G."/>
            <person name="Orlova M."/>
            <person name="Belousova E."/>
            <person name="Roberts R.J."/>
        </authorList>
    </citation>
    <scope>NUCLEOTIDE SEQUENCE [LARGE SCALE GENOMIC DNA]</scope>
    <source>
        <strain evidence="1 2">BV-S</strain>
    </source>
</reference>
<organism evidence="1 2">
    <name type="scientific">Azospirillum thiophilum</name>
    <dbReference type="NCBI Taxonomy" id="528244"/>
    <lineage>
        <taxon>Bacteria</taxon>
        <taxon>Pseudomonadati</taxon>
        <taxon>Pseudomonadota</taxon>
        <taxon>Alphaproteobacteria</taxon>
        <taxon>Rhodospirillales</taxon>
        <taxon>Azospirillaceae</taxon>
        <taxon>Azospirillum</taxon>
    </lineage>
</organism>
<proteinExistence type="predicted"/>
<keyword evidence="2" id="KW-1185">Reference proteome</keyword>
<protein>
    <submittedName>
        <fullName evidence="1">Uncharacterized protein</fullName>
    </submittedName>
</protein>
<reference evidence="2" key="1">
    <citation type="submission" date="2015-08" db="EMBL/GenBank/DDBJ databases">
        <title>Complete Genome Sequence of Azospirillum thiophilum BV-S.</title>
        <authorList>
            <person name="Fomenkov A."/>
            <person name="Vincze T."/>
            <person name="Grabovich M."/>
            <person name="Dubinina G."/>
            <person name="Orlova M."/>
            <person name="Belousova E."/>
            <person name="Roberts R.J."/>
        </authorList>
    </citation>
    <scope>NUCLEOTIDE SEQUENCE [LARGE SCALE GENOMIC DNA]</scope>
    <source>
        <strain evidence="2">BV-S</strain>
    </source>
</reference>
<gene>
    <name evidence="1" type="ORF">AL072_08630</name>
</gene>
<sequence>MVWPFLIAAAISLVIGGATAVALNWDGIITAWRGKRVAVLGARQVGKTCMIKILSTGSIPEIYEQTNSAERATGRRFSLKDLDLKIDDTLDVPGDKFHYADWKEVADRADLVLYLLRADLLLAGSTQVEERVRDDMRHIGNWLRARSRRPQFFVVGTHCDLDPAFADLTRDKVGDYYDRFRKLPAVAELVAHCGGAKHVKFSLGSMVTREVGEALVYDIFRKL</sequence>
<name>A0AAC8VX46_9PROT</name>
<evidence type="ECO:0000313" key="2">
    <source>
        <dbReference type="Proteomes" id="UP000069935"/>
    </source>
</evidence>
<dbReference type="EMBL" id="CP012401">
    <property type="protein sequence ID" value="ALG70968.1"/>
    <property type="molecule type" value="Genomic_DNA"/>
</dbReference>
<dbReference type="AlphaFoldDB" id="A0AAC8VX46"/>